<feature type="transmembrane region" description="Helical" evidence="9">
    <location>
        <begin position="363"/>
        <end position="382"/>
    </location>
</feature>
<keyword evidence="8 9" id="KW-0472">Membrane</keyword>
<dbReference type="AlphaFoldDB" id="A0A133CNQ4"/>
<feature type="transmembrane region" description="Helical" evidence="9">
    <location>
        <begin position="394"/>
        <end position="412"/>
    </location>
</feature>
<keyword evidence="4" id="KW-1003">Cell membrane</keyword>
<dbReference type="EMBL" id="JARPTX010000010">
    <property type="protein sequence ID" value="MDT2369410.1"/>
    <property type="molecule type" value="Genomic_DNA"/>
</dbReference>
<dbReference type="GeneID" id="66496846"/>
<reference evidence="16 24" key="7">
    <citation type="submission" date="2018-05" db="EMBL/GenBank/DDBJ databases">
        <title>Vancomycin-resistant Enterococcus faecium strain from Chelyabinsk, Russia.</title>
        <authorList>
            <person name="Gostev V."/>
            <person name="Goncharov A."/>
            <person name="Kolodzhieva V."/>
            <person name="Suvorov A."/>
            <person name="Sidorenko S."/>
            <person name="Zueva L."/>
        </authorList>
    </citation>
    <scope>NUCLEOTIDE SEQUENCE [LARGE SCALE GENOMIC DNA]</scope>
    <source>
        <strain evidence="16 24">20</strain>
    </source>
</reference>
<keyword evidence="7 9" id="KW-1133">Transmembrane helix</keyword>
<dbReference type="GO" id="GO:0005886">
    <property type="term" value="C:plasma membrane"/>
    <property type="evidence" value="ECO:0007669"/>
    <property type="project" value="UniProtKB-SubCell"/>
</dbReference>
<proteinExistence type="inferred from homology"/>
<reference evidence="14 22" key="4">
    <citation type="submission" date="2017-02" db="EMBL/GenBank/DDBJ databases">
        <title>Clonality and virulence of isolates of VRE in Hematopoietic Stem Cell Transplanted (HSCT) patients.</title>
        <authorList>
            <person name="Marchi A.P."/>
            <person name="Martins R.C."/>
            <person name="Marie S.K."/>
            <person name="Levin A.S."/>
            <person name="Costa S.F."/>
        </authorList>
    </citation>
    <scope>NUCLEOTIDE SEQUENCE [LARGE SCALE GENOMIC DNA]</scope>
    <source>
        <strain evidence="14 22">LIM1759</strain>
    </source>
</reference>
<keyword evidence="6" id="KW-0029">Amino-acid transport</keyword>
<dbReference type="EMBL" id="LEQJ01000002">
    <property type="protein sequence ID" value="RBS34769.1"/>
    <property type="molecule type" value="Genomic_DNA"/>
</dbReference>
<evidence type="ECO:0000313" key="22">
    <source>
        <dbReference type="Proteomes" id="UP000191171"/>
    </source>
</evidence>
<evidence type="ECO:0000313" key="26">
    <source>
        <dbReference type="Proteomes" id="UP000289562"/>
    </source>
</evidence>
<reference evidence="10 27" key="8">
    <citation type="submission" date="2019-10" db="EMBL/GenBank/DDBJ databases">
        <title>Evolutionary dynamics of vancomycin-resistant Enterococcus faecium during gastrointestinal tract colonization and bloodstream infection in immunocompromised pediatric patients.</title>
        <authorList>
            <person name="Chilambi G.S."/>
            <person name="Nordstrom H.R."/>
            <person name="Evans D.R."/>
            <person name="Ferrolino J."/>
            <person name="Hayden R.T."/>
            <person name="Maron G.M."/>
            <person name="Vo A.N."/>
            <person name="Gilmore M.S."/>
            <person name="Wolf J."/>
            <person name="Rosch J.W."/>
            <person name="Van Tyne D."/>
        </authorList>
    </citation>
    <scope>NUCLEOTIDE SEQUENCE [LARGE SCALE GENOMIC DNA]</scope>
    <source>
        <strain evidence="10 27">VRECG27</strain>
    </source>
</reference>
<reference evidence="17 25" key="1">
    <citation type="submission" date="2015-06" db="EMBL/GenBank/DDBJ databases">
        <title>The Genome Sequence of Enterococcus faecium 131EA1.</title>
        <authorList>
            <consortium name="The Broad Institute Genomics Platform"/>
            <consortium name="The Broad Institute Genome Sequencing Center for Infectious Disease"/>
            <person name="Earl A.M."/>
            <person name="Van Tyne D."/>
            <person name="Lebreton F."/>
            <person name="Saavedra J.T."/>
            <person name="Gilmore M.S."/>
            <person name="Manson Mcguire A."/>
            <person name="Clock S."/>
            <person name="Crupain M."/>
            <person name="Rangan U."/>
            <person name="Young S."/>
            <person name="Abouelleil A."/>
            <person name="Cao P."/>
            <person name="Chapman S.B."/>
            <person name="Griggs A."/>
            <person name="Priest M."/>
            <person name="Shea T."/>
            <person name="Wortman J."/>
            <person name="Nusbaum C."/>
            <person name="Birren B."/>
        </authorList>
    </citation>
    <scope>NUCLEOTIDE SEQUENCE [LARGE SCALE GENOMIC DNA]</scope>
    <source>
        <strain evidence="17 25">131EA1</strain>
    </source>
</reference>
<dbReference type="OMA" id="THDFWGE"/>
<dbReference type="EMBL" id="FKLM01000021">
    <property type="protein sequence ID" value="SAZ10735.1"/>
    <property type="molecule type" value="Genomic_DNA"/>
</dbReference>
<feature type="transmembrane region" description="Helical" evidence="9">
    <location>
        <begin position="124"/>
        <end position="143"/>
    </location>
</feature>
<dbReference type="Proteomes" id="UP000253144">
    <property type="component" value="Unassembled WGS sequence"/>
</dbReference>
<evidence type="ECO:0000313" key="11">
    <source>
        <dbReference type="EMBL" id="KWX18389.1"/>
    </source>
</evidence>
<evidence type="ECO:0000313" key="10">
    <source>
        <dbReference type="EMBL" id="KAB7577020.1"/>
    </source>
</evidence>
<protein>
    <submittedName>
        <fullName evidence="10">Amino acid permease</fullName>
    </submittedName>
    <submittedName>
        <fullName evidence="11">Arginine-ornithine antiporter</fullName>
    </submittedName>
    <submittedName>
        <fullName evidence="15">Arginine/ornithine antiporter</fullName>
    </submittedName>
    <submittedName>
        <fullName evidence="12">Basic amino acid/polyamine antiporter</fullName>
    </submittedName>
</protein>
<evidence type="ECO:0000256" key="3">
    <source>
        <dbReference type="ARBA" id="ARBA00022448"/>
    </source>
</evidence>
<dbReference type="GO" id="GO:0022857">
    <property type="term" value="F:transmembrane transporter activity"/>
    <property type="evidence" value="ECO:0007669"/>
    <property type="project" value="InterPro"/>
</dbReference>
<comment type="subcellular location">
    <subcellularLocation>
        <location evidence="1">Cell membrane</location>
        <topology evidence="1">Multi-pass membrane protein</topology>
    </subcellularLocation>
</comment>
<evidence type="ECO:0000256" key="2">
    <source>
        <dbReference type="ARBA" id="ARBA00008220"/>
    </source>
</evidence>
<dbReference type="Gene3D" id="1.20.1740.10">
    <property type="entry name" value="Amino acid/polyamine transporter I"/>
    <property type="match status" value="1"/>
</dbReference>
<dbReference type="Pfam" id="PF13520">
    <property type="entry name" value="AA_permease_2"/>
    <property type="match status" value="1"/>
</dbReference>
<dbReference type="Proteomes" id="UP000191171">
    <property type="component" value="Unassembled WGS sequence"/>
</dbReference>
<reference evidence="11 20" key="2">
    <citation type="submission" date="2016-01" db="EMBL/GenBank/DDBJ databases">
        <title>Molecular Mechanisms for transfer of large genomic segments between Enterococcus faecium strains.</title>
        <authorList>
            <person name="Garcia-Solache M.A."/>
            <person name="Lebreton F."/>
            <person name="Mclaughlin R.E."/>
            <person name="Whiteaker J.D."/>
            <person name="Gilmore M.S."/>
            <person name="Rice L.B."/>
        </authorList>
    </citation>
    <scope>NUCLEOTIDE SEQUENCE [LARGE SCALE GENOMIC DNA]</scope>
    <source>
        <strain evidence="11 20">D344RRF x C68</strain>
    </source>
</reference>
<dbReference type="Proteomes" id="UP000070452">
    <property type="component" value="Unassembled WGS sequence"/>
</dbReference>
<evidence type="ECO:0000256" key="9">
    <source>
        <dbReference type="SAM" id="Phobius"/>
    </source>
</evidence>
<evidence type="ECO:0000313" key="16">
    <source>
        <dbReference type="EMBL" id="PZM57086.1"/>
    </source>
</evidence>
<feature type="transmembrane region" description="Helical" evidence="9">
    <location>
        <begin position="93"/>
        <end position="118"/>
    </location>
</feature>
<reference evidence="18 26" key="6">
    <citation type="submission" date="2017-12" db="EMBL/GenBank/DDBJ databases">
        <title>A pool of 800 enterococci isolated from chicken carcass rinse samples from New Zealand.</title>
        <authorList>
            <person name="Zhang J."/>
            <person name="Rogers L."/>
            <person name="Midwinter A."/>
            <person name="French N."/>
        </authorList>
    </citation>
    <scope>NUCLEOTIDE SEQUENCE [LARGE SCALE GENOMIC DNA]</scope>
    <source>
        <strain evidence="18 26">EN697</strain>
    </source>
</reference>
<feature type="transmembrane region" description="Helical" evidence="9">
    <location>
        <begin position="163"/>
        <end position="183"/>
    </location>
</feature>
<evidence type="ECO:0000256" key="7">
    <source>
        <dbReference type="ARBA" id="ARBA00022989"/>
    </source>
</evidence>
<dbReference type="Proteomes" id="UP000194737">
    <property type="component" value="Unassembled WGS sequence"/>
</dbReference>
<dbReference type="EMBL" id="WEFP01000001">
    <property type="protein sequence ID" value="KAB7577020.1"/>
    <property type="molecule type" value="Genomic_DNA"/>
</dbReference>
<evidence type="ECO:0000313" key="19">
    <source>
        <dbReference type="EMBL" id="SAZ10735.1"/>
    </source>
</evidence>
<dbReference type="EMBL" id="QHGU01000002">
    <property type="protein sequence ID" value="PZM57086.1"/>
    <property type="molecule type" value="Genomic_DNA"/>
</dbReference>
<evidence type="ECO:0000256" key="1">
    <source>
        <dbReference type="ARBA" id="ARBA00004651"/>
    </source>
</evidence>
<dbReference type="NCBIfam" id="TIGR00905">
    <property type="entry name" value="2A0302"/>
    <property type="match status" value="1"/>
</dbReference>
<feature type="transmembrane region" description="Helical" evidence="9">
    <location>
        <begin position="44"/>
        <end position="62"/>
    </location>
</feature>
<evidence type="ECO:0000313" key="21">
    <source>
        <dbReference type="Proteomes" id="UP000183509"/>
    </source>
</evidence>
<dbReference type="Proteomes" id="UP000249070">
    <property type="component" value="Unassembled WGS sequence"/>
</dbReference>
<dbReference type="Proteomes" id="UP001260956">
    <property type="component" value="Unassembled WGS sequence"/>
</dbReference>
<reference evidence="15 23" key="5">
    <citation type="submission" date="2017-05" db="EMBL/GenBank/DDBJ databases">
        <title>The Genome Sequence of Enterococcus faecium 6F2_DIV0138.</title>
        <authorList>
            <consortium name="The Broad Institute Genomics Platform"/>
            <consortium name="The Broad Institute Genomic Center for Infectious Diseases"/>
            <person name="Earl A."/>
            <person name="Manson A."/>
            <person name="Schwartman J."/>
            <person name="Gilmore M."/>
            <person name="Abouelleil A."/>
            <person name="Cao P."/>
            <person name="Chapman S."/>
            <person name="Cusick C."/>
            <person name="Shea T."/>
            <person name="Young S."/>
            <person name="Neafsey D."/>
            <person name="Nusbaum C."/>
            <person name="Birren B."/>
        </authorList>
    </citation>
    <scope>NUCLEOTIDE SEQUENCE [LARGE SCALE GENOMIC DNA]</scope>
    <source>
        <strain evidence="15 23">6F2_DIV0138</strain>
    </source>
</reference>
<reference evidence="12" key="9">
    <citation type="submission" date="2022-05" db="EMBL/GenBank/DDBJ databases">
        <title>Draft genome sequences of Clostridium perfringens strains isolated from Peru.</title>
        <authorList>
            <person name="Hurtado R."/>
            <person name="Lima L."/>
            <person name="Sousa T."/>
            <person name="Jaiswal A.K."/>
            <person name="Tiwari S."/>
            <person name="Maturrano L."/>
            <person name="Brenig B."/>
            <person name="Azevedo V."/>
        </authorList>
    </citation>
    <scope>NUCLEOTIDE SEQUENCE</scope>
    <source>
        <strain evidence="12">CP4</strain>
    </source>
</reference>
<dbReference type="InterPro" id="IPR050367">
    <property type="entry name" value="APC_superfamily"/>
</dbReference>
<evidence type="ECO:0000313" key="20">
    <source>
        <dbReference type="Proteomes" id="UP000070452"/>
    </source>
</evidence>
<feature type="transmembrane region" description="Helical" evidence="9">
    <location>
        <begin position="451"/>
        <end position="472"/>
    </location>
</feature>
<sequence>MDTEQQKKGIGLIPLAALVIGSAIGGGVFGIMTDISGSAGGPAIFSWVLVGTAMLMLSLSINNINKKRPDLKGGIFSYAEEGFGRFAGFISGWGYWLTCWLGNVAFATLLMSALGYFFPVFEGGQNLASIVMSTVFLWGYAWLVNRGVENASFVNAIVTFCKLVPLFLFIVVAISTFSIQQFIDNFSSDIILNANGQPIPFSSQVLSCIMVMLWVFVGIEGASVVGSRAKKQSDVGKATILGIFGLIIIYVLVSMLPYGTMTMNQLQTIKAQPAMGYVFEMMVGKWGAVVINGGLIISLVGVWLSWTILPIETMGNMAEDGLLPKAWGKLNKNGAPTYAIVLTTLCTNVFLLSLLFTDSAYNFAYTLGTAAIFFTWLFLGLYQMKLSYQRKEWVQFLVGLLASAFQVWAMLVVAFNEVMLVLVLFLPGIYFYLKARKEQNEPVQHIHLDKILLIGVTMVGVIAMVLFATGMLHV</sequence>
<dbReference type="GO" id="GO:0006865">
    <property type="term" value="P:amino acid transport"/>
    <property type="evidence" value="ECO:0007669"/>
    <property type="project" value="UniProtKB-KW"/>
</dbReference>
<comment type="similarity">
    <text evidence="2">Belongs to the amino acid-polyamine-organocation (APC) superfamily. Basic amino acid/polyamine antiporter (APA) (TC 2.A.3.2) family.</text>
</comment>
<evidence type="ECO:0000313" key="13">
    <source>
        <dbReference type="EMBL" id="MDT2369410.1"/>
    </source>
</evidence>
<dbReference type="InterPro" id="IPR002293">
    <property type="entry name" value="AA/rel_permease1"/>
</dbReference>
<evidence type="ECO:0000313" key="15">
    <source>
        <dbReference type="EMBL" id="OTN99220.1"/>
    </source>
</evidence>
<dbReference type="Proteomes" id="UP000289562">
    <property type="component" value="Unassembled WGS sequence"/>
</dbReference>
<dbReference type="EMBL" id="PJVH01000010">
    <property type="protein sequence ID" value="RXU90054.1"/>
    <property type="molecule type" value="Genomic_DNA"/>
</dbReference>
<keyword evidence="3" id="KW-0813">Transport</keyword>
<dbReference type="EMBL" id="LRHK01000001">
    <property type="protein sequence ID" value="KWX18389.1"/>
    <property type="molecule type" value="Genomic_DNA"/>
</dbReference>
<feature type="transmembrane region" description="Helical" evidence="9">
    <location>
        <begin position="12"/>
        <end position="32"/>
    </location>
</feature>
<dbReference type="EMBL" id="MVGJ01000016">
    <property type="protein sequence ID" value="OOL83420.1"/>
    <property type="molecule type" value="Genomic_DNA"/>
</dbReference>
<evidence type="ECO:0000313" key="18">
    <source>
        <dbReference type="EMBL" id="RXU90054.1"/>
    </source>
</evidence>
<evidence type="ECO:0000313" key="24">
    <source>
        <dbReference type="Proteomes" id="UP000249070"/>
    </source>
</evidence>
<dbReference type="EMBL" id="JAMWMK010000002">
    <property type="protein sequence ID" value="MDC4246743.1"/>
    <property type="molecule type" value="Genomic_DNA"/>
</dbReference>
<name>A0A133CNQ4_ENTFC</name>
<evidence type="ECO:0000313" key="27">
    <source>
        <dbReference type="Proteomes" id="UP000469871"/>
    </source>
</evidence>
<dbReference type="PANTHER" id="PTHR42770">
    <property type="entry name" value="AMINO ACID TRANSPORTER-RELATED"/>
    <property type="match status" value="1"/>
</dbReference>
<evidence type="ECO:0000313" key="12">
    <source>
        <dbReference type="EMBL" id="MDC4246743.1"/>
    </source>
</evidence>
<gene>
    <name evidence="15" type="ORF">A5804_000706</name>
    <name evidence="11" type="ORF">AWT83_07895</name>
    <name evidence="14" type="ORF">B1P95_04010</name>
    <name evidence="18" type="ORF">CYQ77_04665</name>
    <name evidence="16" type="ORF">DKP91_00640</name>
    <name evidence="19" type="ORF">DTPHA_601451</name>
    <name evidence="17" type="ORF">EB12_00193</name>
    <name evidence="10" type="ORF">GBM73_06685</name>
    <name evidence="12" type="ORF">M3X98_01545</name>
    <name evidence="13" type="ORF">P6Z85_04310</name>
</gene>
<accession>A0A133CNQ4</accession>
<dbReference type="STRING" id="1352.AL014_09050"/>
<feature type="transmembrane region" description="Helical" evidence="9">
    <location>
        <begin position="335"/>
        <end position="357"/>
    </location>
</feature>
<organism evidence="11 20">
    <name type="scientific">Enterococcus faecium</name>
    <name type="common">Streptococcus faecium</name>
    <dbReference type="NCBI Taxonomy" id="1352"/>
    <lineage>
        <taxon>Bacteria</taxon>
        <taxon>Bacillati</taxon>
        <taxon>Bacillota</taxon>
        <taxon>Bacilli</taxon>
        <taxon>Lactobacillales</taxon>
        <taxon>Enterococcaceae</taxon>
        <taxon>Enterococcus</taxon>
    </lineage>
</organism>
<evidence type="ECO:0000256" key="8">
    <source>
        <dbReference type="ARBA" id="ARBA00023136"/>
    </source>
</evidence>
<reference evidence="19 21" key="3">
    <citation type="submission" date="2016-04" db="EMBL/GenBank/DDBJ databases">
        <authorList>
            <person name="Millard A."/>
        </authorList>
    </citation>
    <scope>NUCLEOTIDE SEQUENCE [LARGE SCALE GENOMIC DNA]</scope>
    <source>
        <strain evidence="19">Isolate 22</strain>
    </source>
</reference>
<evidence type="ECO:0000313" key="17">
    <source>
        <dbReference type="EMBL" id="RBS34769.1"/>
    </source>
</evidence>
<dbReference type="Proteomes" id="UP001141166">
    <property type="component" value="Unassembled WGS sequence"/>
</dbReference>
<dbReference type="EMBL" id="NGLB01000001">
    <property type="protein sequence ID" value="OTN99220.1"/>
    <property type="molecule type" value="Genomic_DNA"/>
</dbReference>
<feature type="transmembrane region" description="Helical" evidence="9">
    <location>
        <begin position="286"/>
        <end position="309"/>
    </location>
</feature>
<reference evidence="13" key="10">
    <citation type="submission" date="2023-03" db="EMBL/GenBank/DDBJ databases">
        <authorList>
            <person name="Shen W."/>
            <person name="Cai J."/>
        </authorList>
    </citation>
    <scope>NUCLEOTIDE SEQUENCE</scope>
    <source>
        <strain evidence="13">B1010-2</strain>
    </source>
</reference>
<dbReference type="InterPro" id="IPR004754">
    <property type="entry name" value="Amino_acid_antiprt"/>
</dbReference>
<evidence type="ECO:0000256" key="4">
    <source>
        <dbReference type="ARBA" id="ARBA00022475"/>
    </source>
</evidence>
<evidence type="ECO:0000256" key="5">
    <source>
        <dbReference type="ARBA" id="ARBA00022692"/>
    </source>
</evidence>
<evidence type="ECO:0000256" key="6">
    <source>
        <dbReference type="ARBA" id="ARBA00022970"/>
    </source>
</evidence>
<evidence type="ECO:0000313" key="23">
    <source>
        <dbReference type="Proteomes" id="UP000194737"/>
    </source>
</evidence>
<dbReference type="PATRIC" id="fig|1352.1358.peg.586"/>
<keyword evidence="5 9" id="KW-0812">Transmembrane</keyword>
<evidence type="ECO:0000313" key="25">
    <source>
        <dbReference type="Proteomes" id="UP000253144"/>
    </source>
</evidence>
<comment type="caution">
    <text evidence="11">The sequence shown here is derived from an EMBL/GenBank/DDBJ whole genome shotgun (WGS) entry which is preliminary data.</text>
</comment>
<feature type="transmembrane region" description="Helical" evidence="9">
    <location>
        <begin position="238"/>
        <end position="258"/>
    </location>
</feature>
<dbReference type="PIRSF" id="PIRSF006060">
    <property type="entry name" value="AA_transporter"/>
    <property type="match status" value="1"/>
</dbReference>
<feature type="transmembrane region" description="Helical" evidence="9">
    <location>
        <begin position="203"/>
        <end position="226"/>
    </location>
</feature>
<dbReference type="RefSeq" id="WP_002287090.1">
    <property type="nucleotide sequence ID" value="NZ_AP024831.1"/>
</dbReference>
<dbReference type="Proteomes" id="UP000183509">
    <property type="component" value="Unassembled WGS sequence"/>
</dbReference>
<evidence type="ECO:0000313" key="14">
    <source>
        <dbReference type="EMBL" id="OOL83420.1"/>
    </source>
</evidence>
<dbReference type="PANTHER" id="PTHR42770:SF4">
    <property type="entry name" value="ARGININE_ORNITHINE ANTIPORTER-RELATED"/>
    <property type="match status" value="1"/>
</dbReference>
<feature type="transmembrane region" description="Helical" evidence="9">
    <location>
        <begin position="418"/>
        <end position="435"/>
    </location>
</feature>
<dbReference type="Proteomes" id="UP000469871">
    <property type="component" value="Unassembled WGS sequence"/>
</dbReference>